<dbReference type="RefSeq" id="WP_406789040.1">
    <property type="nucleotide sequence ID" value="NZ_JBJIAA010000017.1"/>
</dbReference>
<accession>A0ABW8TKM9</accession>
<dbReference type="PANTHER" id="PTHR33204:SF29">
    <property type="entry name" value="TRANSCRIPTIONAL REGULATOR"/>
    <property type="match status" value="1"/>
</dbReference>
<evidence type="ECO:0000313" key="5">
    <source>
        <dbReference type="EMBL" id="MFL0252382.1"/>
    </source>
</evidence>
<dbReference type="Pfam" id="PF01638">
    <property type="entry name" value="HxlR"/>
    <property type="match status" value="1"/>
</dbReference>
<dbReference type="InterPro" id="IPR036390">
    <property type="entry name" value="WH_DNA-bd_sf"/>
</dbReference>
<organism evidence="5 6">
    <name type="scientific">Clostridium neuense</name>
    <dbReference type="NCBI Taxonomy" id="1728934"/>
    <lineage>
        <taxon>Bacteria</taxon>
        <taxon>Bacillati</taxon>
        <taxon>Bacillota</taxon>
        <taxon>Clostridia</taxon>
        <taxon>Eubacteriales</taxon>
        <taxon>Clostridiaceae</taxon>
        <taxon>Clostridium</taxon>
    </lineage>
</organism>
<dbReference type="PANTHER" id="PTHR33204">
    <property type="entry name" value="TRANSCRIPTIONAL REGULATOR, MARR FAMILY"/>
    <property type="match status" value="1"/>
</dbReference>
<evidence type="ECO:0000256" key="1">
    <source>
        <dbReference type="ARBA" id="ARBA00023015"/>
    </source>
</evidence>
<keyword evidence="2" id="KW-0238">DNA-binding</keyword>
<dbReference type="Gene3D" id="1.10.10.10">
    <property type="entry name" value="Winged helix-like DNA-binding domain superfamily/Winged helix DNA-binding domain"/>
    <property type="match status" value="1"/>
</dbReference>
<dbReference type="EMBL" id="JBJIAA010000017">
    <property type="protein sequence ID" value="MFL0252382.1"/>
    <property type="molecule type" value="Genomic_DNA"/>
</dbReference>
<evidence type="ECO:0000313" key="6">
    <source>
        <dbReference type="Proteomes" id="UP001623592"/>
    </source>
</evidence>
<keyword evidence="3" id="KW-0804">Transcription</keyword>
<dbReference type="SUPFAM" id="SSF46785">
    <property type="entry name" value="Winged helix' DNA-binding domain"/>
    <property type="match status" value="1"/>
</dbReference>
<evidence type="ECO:0000259" key="4">
    <source>
        <dbReference type="PROSITE" id="PS51118"/>
    </source>
</evidence>
<proteinExistence type="predicted"/>
<dbReference type="InterPro" id="IPR036388">
    <property type="entry name" value="WH-like_DNA-bd_sf"/>
</dbReference>
<name>A0ABW8TKM9_9CLOT</name>
<sequence>MSIKDKKIYTCPIDFTIDLISGKWSMWILWTLQNGDGPLRFGQIRRSIPNITEKMLMQELKKFEGYGIINRKVYPEVPPKVEYSLTEAGKSLKPIMVLIKQWGNEHLCIQEKL</sequence>
<keyword evidence="1" id="KW-0805">Transcription regulation</keyword>
<dbReference type="InterPro" id="IPR002577">
    <property type="entry name" value="HTH_HxlR"/>
</dbReference>
<protein>
    <submittedName>
        <fullName evidence="5">Winged helix-turn-helix transcriptional regulator</fullName>
    </submittedName>
</protein>
<keyword evidence="6" id="KW-1185">Reference proteome</keyword>
<dbReference type="PROSITE" id="PS51118">
    <property type="entry name" value="HTH_HXLR"/>
    <property type="match status" value="1"/>
</dbReference>
<reference evidence="5 6" key="1">
    <citation type="submission" date="2024-11" db="EMBL/GenBank/DDBJ databases">
        <authorList>
            <person name="Heng Y.C."/>
            <person name="Lim A.C.H."/>
            <person name="Lee J.K.Y."/>
            <person name="Kittelmann S."/>
        </authorList>
    </citation>
    <scope>NUCLEOTIDE SEQUENCE [LARGE SCALE GENOMIC DNA]</scope>
    <source>
        <strain evidence="5 6">WILCCON 0114</strain>
    </source>
</reference>
<evidence type="ECO:0000256" key="2">
    <source>
        <dbReference type="ARBA" id="ARBA00023125"/>
    </source>
</evidence>
<dbReference type="Proteomes" id="UP001623592">
    <property type="component" value="Unassembled WGS sequence"/>
</dbReference>
<evidence type="ECO:0000256" key="3">
    <source>
        <dbReference type="ARBA" id="ARBA00023163"/>
    </source>
</evidence>
<gene>
    <name evidence="5" type="ORF">ACJDT4_18390</name>
</gene>
<feature type="domain" description="HTH hxlR-type" evidence="4">
    <location>
        <begin position="11"/>
        <end position="111"/>
    </location>
</feature>
<comment type="caution">
    <text evidence="5">The sequence shown here is derived from an EMBL/GenBank/DDBJ whole genome shotgun (WGS) entry which is preliminary data.</text>
</comment>